<dbReference type="GO" id="GO:0004523">
    <property type="term" value="F:RNA-DNA hybrid ribonuclease activity"/>
    <property type="evidence" value="ECO:0007669"/>
    <property type="project" value="InterPro"/>
</dbReference>
<dbReference type="SUPFAM" id="SSF53098">
    <property type="entry name" value="Ribonuclease H-like"/>
    <property type="match status" value="1"/>
</dbReference>
<accession>A0A6P5ST95</accession>
<dbReference type="Pfam" id="PF00078">
    <property type="entry name" value="RVT_1"/>
    <property type="match status" value="1"/>
</dbReference>
<dbReference type="PANTHER" id="PTHR33116:SF78">
    <property type="entry name" value="OS12G0587133 PROTEIN"/>
    <property type="match status" value="1"/>
</dbReference>
<evidence type="ECO:0000313" key="3">
    <source>
        <dbReference type="Proteomes" id="UP000515124"/>
    </source>
</evidence>
<dbReference type="InterPro" id="IPR044730">
    <property type="entry name" value="RNase_H-like_dom_plant"/>
</dbReference>
<dbReference type="InterPro" id="IPR005135">
    <property type="entry name" value="Endo/exonuclease/phosphatase"/>
</dbReference>
<organism evidence="3 4">
    <name type="scientific">Prunus avium</name>
    <name type="common">Cherry</name>
    <name type="synonym">Cerasus avium</name>
    <dbReference type="NCBI Taxonomy" id="42229"/>
    <lineage>
        <taxon>Eukaryota</taxon>
        <taxon>Viridiplantae</taxon>
        <taxon>Streptophyta</taxon>
        <taxon>Embryophyta</taxon>
        <taxon>Tracheophyta</taxon>
        <taxon>Spermatophyta</taxon>
        <taxon>Magnoliopsida</taxon>
        <taxon>eudicotyledons</taxon>
        <taxon>Gunneridae</taxon>
        <taxon>Pentapetalae</taxon>
        <taxon>rosids</taxon>
        <taxon>fabids</taxon>
        <taxon>Rosales</taxon>
        <taxon>Rosaceae</taxon>
        <taxon>Amygdaloideae</taxon>
        <taxon>Amygdaleae</taxon>
        <taxon>Prunus</taxon>
    </lineage>
</organism>
<protein>
    <submittedName>
        <fullName evidence="4">Uncharacterized protein LOC110759170</fullName>
    </submittedName>
</protein>
<dbReference type="InterPro" id="IPR002156">
    <property type="entry name" value="RNaseH_domain"/>
</dbReference>
<reference evidence="4" key="1">
    <citation type="submission" date="2025-08" db="UniProtKB">
        <authorList>
            <consortium name="RefSeq"/>
        </authorList>
    </citation>
    <scope>IDENTIFICATION</scope>
</reference>
<gene>
    <name evidence="4" type="primary">LOC110759170</name>
</gene>
<dbReference type="Gene3D" id="3.60.10.10">
    <property type="entry name" value="Endonuclease/exonuclease/phosphatase"/>
    <property type="match status" value="1"/>
</dbReference>
<dbReference type="InterPro" id="IPR043502">
    <property type="entry name" value="DNA/RNA_pol_sf"/>
</dbReference>
<dbReference type="InterPro" id="IPR012337">
    <property type="entry name" value="RNaseH-like_sf"/>
</dbReference>
<sequence length="1279" mass="144687">MIIAAWNVRGAGKDKCASTIMDLKKAYDIDVFAILEPRISGPRALRVAQSPGFSHYHIIDAIGFSGGVWLLWNDNSVSLQVVAHSSQSITALIQSSNHKWLLTVVYANPCPGVREALWKYFDGLALASSLPWLVIGDFNDTVNATEKCGGNTNHGGKCFIDWIERNHLVDLGFSGAKYTWCNKRNAEGIIWKRLDRGLCNIDWRMLFPDAQLSHLPRVNSDHCPIMVKLASNHRPDSDNVPFRFQAMWMSHPDFNDFITDKWNSGNGSAMEKTTSLVSSLISWNRQIFGCLFQRKKTILARLAGIQKKLCVCHNPFLHNLEIELTNDYNLILDQEFWLQKSRNTWLKEGDRNTHFFHLSTVIRRRRNKLEGLNNDQGIWITEKHAMKQIIVNYFQGLFDASGSVADYNSLPQLFPHLDEADLDWLSCPISDEDIKNSLFSIGGLKSPGPDAFPALFYQNFWEVCSPDITASVKNCFQTATLPDHLNETFIALVPKVERPASMTQLRPISLCNTLYKVVSKIIVARLRPHMAKLVSPNQVSFVPGRQITDNIIIAHEVLHKFKITKGKKGFIAWKIDLSKAYDRLRWPFIREVLWEIGIRGRTLELIMQCISTVQYKAILNGELTDPFNPQCGIRQGDPLSPYIFVLCMEKLSHIIQQKLQDKTWKPVQICQGGPTISHLFFADDLILFGEASTHQARLMKKCLDDFCDISGQRVSFEKSTICVSPNIHADLASSIATISGSPLTTNLGKYLGVPLIHTRVTKNTYQEIIAKVQKRLASWKSHTLSMAGRMTLLQSVTAAIPLYTMQTAKLPSAVCDRLDQLNRNFLWGHTADTAKTHLVNWETVCKTKLGGGLGIKKASWMNQALLAKTGWRILQHEQGLWAKVFNAKYLKHHDILTAKDSQFPCSSNVWRGVLYGTPVLSRGLKWRVGNGDNVMFWTDKWLSCGPLHQYALNDLSQDMLHSKVSDFLDDGVWDLNSLRECLPDNIIQLILSVHAGFQGSGADQCIWQFNPNGTFSVNSAYNTFLTDENAVAWKWHFIWKLPLPPKVKTFLWTVCHKKLLTNVQRQRRCLTQVPTCPRCGYLMETIAHLFKDCPSSLDIWNALRSGVGNNMGSMDFEDWLLLNLQSKNKVNHGLPWQLVYATFLWFVWKWRCKKVFDQNFIMPLDPHTLILQYALDWATATRPSSSTCIRTVTFLHWQAPLLGTCKVNTDGSRNNTTGMIGAGGLLRDADGAWLKGFTGKLGVGSILEAELWGIFWGLSLAWDAGVRDVVIECDSTYIP</sequence>
<dbReference type="PANTHER" id="PTHR33116">
    <property type="entry name" value="REVERSE TRANSCRIPTASE ZINC-BINDING DOMAIN-CONTAINING PROTEIN-RELATED-RELATED"/>
    <property type="match status" value="1"/>
</dbReference>
<dbReference type="AlphaFoldDB" id="A0A6P5ST95"/>
<dbReference type="CDD" id="cd01650">
    <property type="entry name" value="RT_nLTR_like"/>
    <property type="match status" value="1"/>
</dbReference>
<dbReference type="PROSITE" id="PS50879">
    <property type="entry name" value="RNASE_H_1"/>
    <property type="match status" value="1"/>
</dbReference>
<dbReference type="InterPro" id="IPR036691">
    <property type="entry name" value="Endo/exonu/phosph_ase_sf"/>
</dbReference>
<dbReference type="KEGG" id="pavi:110759170"/>
<dbReference type="Pfam" id="PF13966">
    <property type="entry name" value="zf-RVT"/>
    <property type="match status" value="1"/>
</dbReference>
<dbReference type="Pfam" id="PF13456">
    <property type="entry name" value="RVT_3"/>
    <property type="match status" value="1"/>
</dbReference>
<evidence type="ECO:0000313" key="4">
    <source>
        <dbReference type="RefSeq" id="XP_021816898.1"/>
    </source>
</evidence>
<feature type="domain" description="RNase H type-1" evidence="2">
    <location>
        <begin position="1201"/>
        <end position="1279"/>
    </location>
</feature>
<dbReference type="GeneID" id="110759170"/>
<name>A0A6P5ST95_PRUAV</name>
<dbReference type="InterPro" id="IPR000477">
    <property type="entry name" value="RT_dom"/>
</dbReference>
<dbReference type="PROSITE" id="PS50878">
    <property type="entry name" value="RT_POL"/>
    <property type="match status" value="1"/>
</dbReference>
<dbReference type="CDD" id="cd06222">
    <property type="entry name" value="RNase_H_like"/>
    <property type="match status" value="1"/>
</dbReference>
<dbReference type="InterPro" id="IPR036397">
    <property type="entry name" value="RNaseH_sf"/>
</dbReference>
<evidence type="ECO:0000259" key="2">
    <source>
        <dbReference type="PROSITE" id="PS50879"/>
    </source>
</evidence>
<dbReference type="GO" id="GO:0003676">
    <property type="term" value="F:nucleic acid binding"/>
    <property type="evidence" value="ECO:0007669"/>
    <property type="project" value="InterPro"/>
</dbReference>
<dbReference type="RefSeq" id="XP_021816898.1">
    <property type="nucleotide sequence ID" value="XM_021961206.1"/>
</dbReference>
<dbReference type="SUPFAM" id="SSF56219">
    <property type="entry name" value="DNase I-like"/>
    <property type="match status" value="1"/>
</dbReference>
<dbReference type="Proteomes" id="UP000515124">
    <property type="component" value="Unplaced"/>
</dbReference>
<feature type="domain" description="Reverse transcriptase" evidence="1">
    <location>
        <begin position="474"/>
        <end position="755"/>
    </location>
</feature>
<dbReference type="Pfam" id="PF03372">
    <property type="entry name" value="Exo_endo_phos"/>
    <property type="match status" value="1"/>
</dbReference>
<dbReference type="InterPro" id="IPR026960">
    <property type="entry name" value="RVT-Znf"/>
</dbReference>
<dbReference type="SUPFAM" id="SSF56672">
    <property type="entry name" value="DNA/RNA polymerases"/>
    <property type="match status" value="1"/>
</dbReference>
<keyword evidence="3" id="KW-1185">Reference proteome</keyword>
<proteinExistence type="predicted"/>
<dbReference type="Gene3D" id="3.30.420.10">
    <property type="entry name" value="Ribonuclease H-like superfamily/Ribonuclease H"/>
    <property type="match status" value="1"/>
</dbReference>
<evidence type="ECO:0000259" key="1">
    <source>
        <dbReference type="PROSITE" id="PS50878"/>
    </source>
</evidence>